<keyword evidence="3" id="KW-1133">Transmembrane helix</keyword>
<feature type="transmembrane region" description="Helical" evidence="3">
    <location>
        <begin position="59"/>
        <end position="77"/>
    </location>
</feature>
<dbReference type="Gene3D" id="1.20.120.1220">
    <property type="match status" value="1"/>
</dbReference>
<proteinExistence type="inferred from homology"/>
<evidence type="ECO:0000259" key="4">
    <source>
        <dbReference type="Pfam" id="PF01478"/>
    </source>
</evidence>
<feature type="domain" description="Prepilin type IV endopeptidase peptidase" evidence="4">
    <location>
        <begin position="62"/>
        <end position="174"/>
    </location>
</feature>
<evidence type="ECO:0000256" key="1">
    <source>
        <dbReference type="ARBA" id="ARBA00005801"/>
    </source>
</evidence>
<comment type="similarity">
    <text evidence="1 2">Belongs to the peptidase A24 family.</text>
</comment>
<dbReference type="PRINTS" id="PR00864">
    <property type="entry name" value="PREPILNPTASE"/>
</dbReference>
<reference evidence="5 6" key="1">
    <citation type="journal article" date="2019" name="Int. J. Syst. Evol. Microbiol.">
        <title>The Global Catalogue of Microorganisms (GCM) 10K type strain sequencing project: providing services to taxonomists for standard genome sequencing and annotation.</title>
        <authorList>
            <consortium name="The Broad Institute Genomics Platform"/>
            <consortium name="The Broad Institute Genome Sequencing Center for Infectious Disease"/>
            <person name="Wu L."/>
            <person name="Ma J."/>
        </authorList>
    </citation>
    <scope>NUCLEOTIDE SEQUENCE [LARGE SCALE GENOMIC DNA]</scope>
    <source>
        <strain evidence="5 6">JCM 10667</strain>
    </source>
</reference>
<feature type="transmembrane region" description="Helical" evidence="3">
    <location>
        <begin position="114"/>
        <end position="137"/>
    </location>
</feature>
<keyword evidence="3" id="KW-0472">Membrane</keyword>
<sequence>MVGLVLVPVGLVVGLLAAPLAVPFTGEVPRRRRILMGLVTAAVFGILGWRVGPEPILPALLYLAAAGTLLAFIDVAVKRLPDRFTLPSYGIGAALLAVAAPFTEEGMQRFQHALIGMVVLFVLYFVQAFLAPSGIGMGDVKLSGVLGLYLGWFGQDAWMAGVLATYFIGGLVGVGLMIVRRTRKGEFPFGPYMFVGTLIAVLAFAG</sequence>
<feature type="transmembrane region" description="Helical" evidence="3">
    <location>
        <begin position="33"/>
        <end position="52"/>
    </location>
</feature>
<feature type="transmembrane region" description="Helical" evidence="3">
    <location>
        <begin position="186"/>
        <end position="205"/>
    </location>
</feature>
<dbReference type="Proteomes" id="UP001501427">
    <property type="component" value="Unassembled WGS sequence"/>
</dbReference>
<gene>
    <name evidence="5" type="ORF">GCM10009546_35610</name>
</gene>
<keyword evidence="3" id="KW-0812">Transmembrane</keyword>
<dbReference type="Pfam" id="PF01478">
    <property type="entry name" value="Peptidase_A24"/>
    <property type="match status" value="1"/>
</dbReference>
<dbReference type="PANTHER" id="PTHR30487:SF0">
    <property type="entry name" value="PREPILIN LEADER PEPTIDASE_N-METHYLTRANSFERASE-RELATED"/>
    <property type="match status" value="1"/>
</dbReference>
<accession>A0ABN1ENW0</accession>
<dbReference type="InterPro" id="IPR000045">
    <property type="entry name" value="Prepilin_IV_endopep_pep"/>
</dbReference>
<evidence type="ECO:0000256" key="2">
    <source>
        <dbReference type="RuleBase" id="RU003793"/>
    </source>
</evidence>
<evidence type="ECO:0000313" key="6">
    <source>
        <dbReference type="Proteomes" id="UP001501427"/>
    </source>
</evidence>
<evidence type="ECO:0000256" key="3">
    <source>
        <dbReference type="SAM" id="Phobius"/>
    </source>
</evidence>
<dbReference type="InterPro" id="IPR014032">
    <property type="entry name" value="Peptidase_A24A_bac"/>
</dbReference>
<keyword evidence="6" id="KW-1185">Reference proteome</keyword>
<evidence type="ECO:0000313" key="5">
    <source>
        <dbReference type="EMBL" id="GAA0569686.1"/>
    </source>
</evidence>
<dbReference type="EMBL" id="BAAAHD010000027">
    <property type="protein sequence ID" value="GAA0569686.1"/>
    <property type="molecule type" value="Genomic_DNA"/>
</dbReference>
<protein>
    <recommendedName>
        <fullName evidence="4">Prepilin type IV endopeptidase peptidase domain-containing protein</fullName>
    </recommendedName>
</protein>
<dbReference type="PANTHER" id="PTHR30487">
    <property type="entry name" value="TYPE 4 PREPILIN-LIKE PROTEINS LEADER PEPTIDE-PROCESSING ENZYME"/>
    <property type="match status" value="1"/>
</dbReference>
<name>A0ABN1ENW0_9ACTN</name>
<organism evidence="5 6">
    <name type="scientific">Actinomadura livida</name>
    <dbReference type="NCBI Taxonomy" id="79909"/>
    <lineage>
        <taxon>Bacteria</taxon>
        <taxon>Bacillati</taxon>
        <taxon>Actinomycetota</taxon>
        <taxon>Actinomycetes</taxon>
        <taxon>Streptosporangiales</taxon>
        <taxon>Thermomonosporaceae</taxon>
        <taxon>Actinomadura</taxon>
    </lineage>
</organism>
<comment type="caution">
    <text evidence="5">The sequence shown here is derived from an EMBL/GenBank/DDBJ whole genome shotgun (WGS) entry which is preliminary data.</text>
</comment>
<dbReference type="InterPro" id="IPR050882">
    <property type="entry name" value="Prepilin_peptidase/N-MTase"/>
</dbReference>
<feature type="transmembrane region" description="Helical" evidence="3">
    <location>
        <begin position="157"/>
        <end position="179"/>
    </location>
</feature>